<evidence type="ECO:0000313" key="1">
    <source>
        <dbReference type="EMBL" id="QUT07038.1"/>
    </source>
</evidence>
<keyword evidence="2" id="KW-1185">Reference proteome</keyword>
<evidence type="ECO:0000313" key="2">
    <source>
        <dbReference type="Proteomes" id="UP000681425"/>
    </source>
</evidence>
<dbReference type="KEGG" id="spph:KFK14_06320"/>
<proteinExistence type="predicted"/>
<dbReference type="EMBL" id="CP073910">
    <property type="protein sequence ID" value="QUT07038.1"/>
    <property type="molecule type" value="Genomic_DNA"/>
</dbReference>
<sequence length="74" mass="8653">MYAAHYDAAQIAGPSTYSFSRKAEFLVEESIRRARDAENWPDLKKWYRIRLRMKRFAQSPGPMPIDIQHIAQAV</sequence>
<dbReference type="Proteomes" id="UP000681425">
    <property type="component" value="Chromosome"/>
</dbReference>
<gene>
    <name evidence="1" type="ORF">KFK14_06320</name>
</gene>
<organism evidence="1 2">
    <name type="scientific">Sphingobium phenoxybenzoativorans</name>
    <dbReference type="NCBI Taxonomy" id="1592790"/>
    <lineage>
        <taxon>Bacteria</taxon>
        <taxon>Pseudomonadati</taxon>
        <taxon>Pseudomonadota</taxon>
        <taxon>Alphaproteobacteria</taxon>
        <taxon>Sphingomonadales</taxon>
        <taxon>Sphingomonadaceae</taxon>
        <taxon>Sphingobium</taxon>
    </lineage>
</organism>
<dbReference type="AlphaFoldDB" id="A0A975KAH2"/>
<dbReference type="RefSeq" id="WP_212610275.1">
    <property type="nucleotide sequence ID" value="NZ_CP073910.1"/>
</dbReference>
<accession>A0A975KAH2</accession>
<name>A0A975KAH2_9SPHN</name>
<protein>
    <submittedName>
        <fullName evidence="1">Uncharacterized protein</fullName>
    </submittedName>
</protein>
<reference evidence="1" key="1">
    <citation type="submission" date="2021-04" db="EMBL/GenBank/DDBJ databases">
        <title>Isolation of p-tert-butylphenol degrading bacteria Sphingobium phenoxybenzoativorans Tas13 from active sludge.</title>
        <authorList>
            <person name="Li Y."/>
        </authorList>
    </citation>
    <scope>NUCLEOTIDE SEQUENCE</scope>
    <source>
        <strain evidence="1">Tas13</strain>
    </source>
</reference>